<evidence type="ECO:0000256" key="6">
    <source>
        <dbReference type="HAMAP-Rule" id="MF_00031"/>
    </source>
</evidence>
<dbReference type="SMART" id="SM00278">
    <property type="entry name" value="HhH1"/>
    <property type="match status" value="2"/>
</dbReference>
<dbReference type="GO" id="GO:0009379">
    <property type="term" value="C:Holliday junction helicase complex"/>
    <property type="evidence" value="ECO:0007669"/>
    <property type="project" value="InterPro"/>
</dbReference>
<dbReference type="Pfam" id="PF07499">
    <property type="entry name" value="RuvA_C"/>
    <property type="match status" value="1"/>
</dbReference>
<dbReference type="Pfam" id="PF01330">
    <property type="entry name" value="RuvA_N"/>
    <property type="match status" value="1"/>
</dbReference>
<dbReference type="EMBL" id="CP045875">
    <property type="protein sequence ID" value="QGG46686.1"/>
    <property type="molecule type" value="Genomic_DNA"/>
</dbReference>
<keyword evidence="3 6" id="KW-0238">DNA-binding</keyword>
<evidence type="ECO:0000256" key="1">
    <source>
        <dbReference type="ARBA" id="ARBA00022490"/>
    </source>
</evidence>
<dbReference type="Pfam" id="PF14520">
    <property type="entry name" value="HHH_5"/>
    <property type="match status" value="1"/>
</dbReference>
<dbReference type="Gene3D" id="2.40.50.140">
    <property type="entry name" value="Nucleic acid-binding proteins"/>
    <property type="match status" value="1"/>
</dbReference>
<dbReference type="GO" id="GO:0009378">
    <property type="term" value="F:four-way junction helicase activity"/>
    <property type="evidence" value="ECO:0007669"/>
    <property type="project" value="InterPro"/>
</dbReference>
<proteinExistence type="inferred from homology"/>
<dbReference type="GO" id="GO:0006281">
    <property type="term" value="P:DNA repair"/>
    <property type="evidence" value="ECO:0007669"/>
    <property type="project" value="UniProtKB-UniRule"/>
</dbReference>
<dbReference type="InterPro" id="IPR003583">
    <property type="entry name" value="Hlx-hairpin-Hlx_DNA-bd_motif"/>
</dbReference>
<keyword evidence="9" id="KW-0067">ATP-binding</keyword>
<dbReference type="InterPro" id="IPR011114">
    <property type="entry name" value="RuvA_C"/>
</dbReference>
<dbReference type="InterPro" id="IPR012340">
    <property type="entry name" value="NA-bd_OB-fold"/>
</dbReference>
<accession>A0A5Q2MZN9</accession>
<dbReference type="GO" id="GO:0048476">
    <property type="term" value="C:Holliday junction resolvase complex"/>
    <property type="evidence" value="ECO:0007669"/>
    <property type="project" value="UniProtKB-UniRule"/>
</dbReference>
<dbReference type="Gene3D" id="1.10.8.10">
    <property type="entry name" value="DNA helicase RuvA subunit, C-terminal domain"/>
    <property type="match status" value="1"/>
</dbReference>
<comment type="function">
    <text evidence="6">The RuvA-RuvB-RuvC complex processes Holliday junction (HJ) DNA during genetic recombination and DNA repair, while the RuvA-RuvB complex plays an important role in the rescue of blocked DNA replication forks via replication fork reversal (RFR). RuvA specifically binds to HJ cruciform DNA, conferring on it an open structure. The RuvB hexamer acts as an ATP-dependent pump, pulling dsDNA into and through the RuvAB complex. HJ branch migration allows RuvC to scan DNA until it finds its consensus sequence, where it cleaves and resolves the cruciform DNA.</text>
</comment>
<feature type="compositionally biased region" description="Basic residues" evidence="7">
    <location>
        <begin position="219"/>
        <end position="234"/>
    </location>
</feature>
<dbReference type="GO" id="GO:0006310">
    <property type="term" value="P:DNA recombination"/>
    <property type="evidence" value="ECO:0007669"/>
    <property type="project" value="UniProtKB-UniRule"/>
</dbReference>
<keyword evidence="1 6" id="KW-0963">Cytoplasm</keyword>
<comment type="subunit">
    <text evidence="6">Homotetramer. Forms an RuvA(8)-RuvB(12)-Holliday junction (HJ) complex. HJ DNA is sandwiched between 2 RuvA tetramers; dsDNA enters through RuvA and exits via RuvB. An RuvB hexamer assembles on each DNA strand where it exits the tetramer. Each RuvB hexamer is contacted by two RuvA subunits (via domain III) on 2 adjacent RuvB subunits; this complex drives branch migration. In the full resolvosome a probable DNA-RuvA(4)-RuvB(12)-RuvC(2) complex forms which resolves the HJ.</text>
</comment>
<reference evidence="10" key="1">
    <citation type="submission" date="2019-11" db="EMBL/GenBank/DDBJ databases">
        <title>Genome sequence of Heliorestis convoluta strain HH, an alkaliphilic and minimalistic phototrophic bacterium from a soda lake in Egypt.</title>
        <authorList>
            <person name="Dewey E.D."/>
            <person name="Stokes L.M."/>
            <person name="Burchell B.M."/>
            <person name="Shaffer K.N."/>
            <person name="Huntington A.M."/>
            <person name="Baker J.M."/>
            <person name="Nadendla S."/>
            <person name="Giglio M.G."/>
            <person name="Touchman J.W."/>
            <person name="Blankenship R.E."/>
            <person name="Madigan M.T."/>
            <person name="Sattley W.M."/>
        </authorList>
    </citation>
    <scope>NUCLEOTIDE SEQUENCE [LARGE SCALE GENOMIC DNA]</scope>
    <source>
        <strain evidence="10">HH</strain>
    </source>
</reference>
<feature type="domain" description="Helix-hairpin-helix DNA-binding motif class 1" evidence="8">
    <location>
        <begin position="73"/>
        <end position="92"/>
    </location>
</feature>
<feature type="region of interest" description="Domain I" evidence="6">
    <location>
        <begin position="1"/>
        <end position="64"/>
    </location>
</feature>
<dbReference type="HAMAP" id="MF_00031">
    <property type="entry name" value="DNA_HJ_migration_RuvA"/>
    <property type="match status" value="1"/>
</dbReference>
<keyword evidence="5 6" id="KW-0234">DNA repair</keyword>
<dbReference type="AlphaFoldDB" id="A0A5Q2MZN9"/>
<keyword evidence="9" id="KW-0547">Nucleotide-binding</keyword>
<name>A0A5Q2MZN9_9FIRM</name>
<keyword evidence="10" id="KW-1185">Reference proteome</keyword>
<feature type="region of interest" description="Disordered" evidence="7">
    <location>
        <begin position="194"/>
        <end position="236"/>
    </location>
</feature>
<evidence type="ECO:0000313" key="9">
    <source>
        <dbReference type="EMBL" id="QGG46686.1"/>
    </source>
</evidence>
<dbReference type="InterPro" id="IPR000085">
    <property type="entry name" value="RuvA"/>
</dbReference>
<comment type="similarity">
    <text evidence="6">Belongs to the RuvA family.</text>
</comment>
<dbReference type="NCBIfam" id="TIGR00084">
    <property type="entry name" value="ruvA"/>
    <property type="match status" value="1"/>
</dbReference>
<dbReference type="InterPro" id="IPR010994">
    <property type="entry name" value="RuvA_2-like"/>
</dbReference>
<keyword evidence="9" id="KW-0378">Hydrolase</keyword>
<dbReference type="KEGG" id="hcv:FTV88_0507"/>
<comment type="subcellular location">
    <subcellularLocation>
        <location evidence="6">Cytoplasm</location>
    </subcellularLocation>
</comment>
<evidence type="ECO:0000256" key="4">
    <source>
        <dbReference type="ARBA" id="ARBA00023172"/>
    </source>
</evidence>
<dbReference type="InterPro" id="IPR013849">
    <property type="entry name" value="DNA_helicase_Holl-junc_RuvA_I"/>
</dbReference>
<feature type="region of interest" description="Domain III" evidence="6">
    <location>
        <begin position="190"/>
        <end position="284"/>
    </location>
</feature>
<evidence type="ECO:0000256" key="5">
    <source>
        <dbReference type="ARBA" id="ARBA00023204"/>
    </source>
</evidence>
<evidence type="ECO:0000256" key="3">
    <source>
        <dbReference type="ARBA" id="ARBA00023125"/>
    </source>
</evidence>
<dbReference type="SUPFAM" id="SSF47781">
    <property type="entry name" value="RuvA domain 2-like"/>
    <property type="match status" value="1"/>
</dbReference>
<comment type="caution">
    <text evidence="6">Lacks conserved residue(s) required for the propagation of feature annotation.</text>
</comment>
<evidence type="ECO:0000259" key="8">
    <source>
        <dbReference type="SMART" id="SM00278"/>
    </source>
</evidence>
<dbReference type="CDD" id="cd14332">
    <property type="entry name" value="UBA_RuvA_C"/>
    <property type="match status" value="1"/>
</dbReference>
<evidence type="ECO:0000256" key="7">
    <source>
        <dbReference type="SAM" id="MobiDB-lite"/>
    </source>
</evidence>
<keyword evidence="2 6" id="KW-0227">DNA damage</keyword>
<dbReference type="InterPro" id="IPR036267">
    <property type="entry name" value="RuvA_C_sf"/>
</dbReference>
<dbReference type="GO" id="GO:0016787">
    <property type="term" value="F:hydrolase activity"/>
    <property type="evidence" value="ECO:0007669"/>
    <property type="project" value="UniProtKB-KW"/>
</dbReference>
<protein>
    <recommendedName>
        <fullName evidence="6">Holliday junction branch migration complex subunit RuvA</fullName>
    </recommendedName>
</protein>
<evidence type="ECO:0000313" key="10">
    <source>
        <dbReference type="Proteomes" id="UP000366051"/>
    </source>
</evidence>
<comment type="domain">
    <text evidence="6">Has three domains with a flexible linker between the domains II and III and assumes an 'L' shape. Domain III is highly mobile and contacts RuvB.</text>
</comment>
<sequence>MISFLRGLLVGVGEDAIVLDVSGVGYHVFVPSTVLEQLPRVGETMKIHTYFHHREEQVQLFGFQSEEELAFFRLLLEVSGIGPKVGLAILSTFPAKQLERAIVTEDMMVLTRIPGIGKKTAQRLVVELRDKLLKQGLRVLPITYAYAGESAVPSFSEEANQSTFVITAATSSEVSPVVEIGSTEGNEAGARTTALDGTTKEAQNEGQNKALGEANQEAKRHRKNTSTLRQRRRQPREEALEALQALGYSSNEAKDALIELAATTESEASVEEWIKGALRYLARG</sequence>
<dbReference type="Proteomes" id="UP000366051">
    <property type="component" value="Chromosome"/>
</dbReference>
<feature type="domain" description="Helix-hairpin-helix DNA-binding motif class 1" evidence="8">
    <location>
        <begin position="108"/>
        <end position="127"/>
    </location>
</feature>
<dbReference type="GO" id="GO:0005737">
    <property type="term" value="C:cytoplasm"/>
    <property type="evidence" value="ECO:0007669"/>
    <property type="project" value="UniProtKB-SubCell"/>
</dbReference>
<dbReference type="SUPFAM" id="SSF46929">
    <property type="entry name" value="DNA helicase RuvA subunit, C-terminal domain"/>
    <property type="match status" value="1"/>
</dbReference>
<evidence type="ECO:0000256" key="2">
    <source>
        <dbReference type="ARBA" id="ARBA00022763"/>
    </source>
</evidence>
<dbReference type="RefSeq" id="WP_162007859.1">
    <property type="nucleotide sequence ID" value="NZ_CP045875.1"/>
</dbReference>
<dbReference type="GO" id="GO:0005524">
    <property type="term" value="F:ATP binding"/>
    <property type="evidence" value="ECO:0007669"/>
    <property type="project" value="InterPro"/>
</dbReference>
<gene>
    <name evidence="6 9" type="primary">ruvA</name>
    <name evidence="9" type="ORF">FTV88_0507</name>
</gene>
<dbReference type="SUPFAM" id="SSF50249">
    <property type="entry name" value="Nucleic acid-binding proteins"/>
    <property type="match status" value="1"/>
</dbReference>
<keyword evidence="4 6" id="KW-0233">DNA recombination</keyword>
<organism evidence="9 10">
    <name type="scientific">Heliorestis convoluta</name>
    <dbReference type="NCBI Taxonomy" id="356322"/>
    <lineage>
        <taxon>Bacteria</taxon>
        <taxon>Bacillati</taxon>
        <taxon>Bacillota</taxon>
        <taxon>Clostridia</taxon>
        <taxon>Eubacteriales</taxon>
        <taxon>Heliobacteriaceae</taxon>
        <taxon>Heliorestis</taxon>
    </lineage>
</organism>
<keyword evidence="9" id="KW-0347">Helicase</keyword>
<dbReference type="GO" id="GO:0000400">
    <property type="term" value="F:four-way junction DNA binding"/>
    <property type="evidence" value="ECO:0007669"/>
    <property type="project" value="UniProtKB-UniRule"/>
</dbReference>
<dbReference type="Gene3D" id="1.10.150.20">
    <property type="entry name" value="5' to 3' exonuclease, C-terminal subdomain"/>
    <property type="match status" value="1"/>
</dbReference>